<dbReference type="GO" id="GO:0030268">
    <property type="term" value="F:methylenetetrahydromethanopterin dehydrogenase activity"/>
    <property type="evidence" value="ECO:0007669"/>
    <property type="project" value="UniProtKB-UniRule"/>
</dbReference>
<evidence type="ECO:0000256" key="5">
    <source>
        <dbReference type="ARBA" id="ARBA00023002"/>
    </source>
</evidence>
<dbReference type="Proteomes" id="UP000070373">
    <property type="component" value="Unassembled WGS sequence"/>
</dbReference>
<dbReference type="SUPFAM" id="SSF102324">
    <property type="entry name" value="F420-dependent methylenetetrahydromethanopterin dehydrogenase (MTD)"/>
    <property type="match status" value="1"/>
</dbReference>
<keyword evidence="4 7" id="KW-0554">One-carbon metabolism</keyword>
<dbReference type="GO" id="GO:0008901">
    <property type="term" value="F:ferredoxin hydrogenase activity"/>
    <property type="evidence" value="ECO:0007669"/>
    <property type="project" value="InterPro"/>
</dbReference>
<name>A0A133UGS7_9EURY</name>
<protein>
    <recommendedName>
        <fullName evidence="3 7">F420-dependent methylenetetrahydromethanopterin dehydrogenase</fullName>
        <shortName evidence="7">MTD</shortName>
        <ecNumber evidence="2 7">1.5.98.1</ecNumber>
    </recommendedName>
    <alternativeName>
        <fullName evidence="6 7">Coenzyme F420-dependent N5,N10-methylenetetrahydromethanopterin dehydrogenase</fullName>
    </alternativeName>
</protein>
<dbReference type="InterPro" id="IPR036080">
    <property type="entry name" value="MTD_sf"/>
</dbReference>
<dbReference type="InterPro" id="IPR002844">
    <property type="entry name" value="MTD"/>
</dbReference>
<comment type="similarity">
    <text evidence="1 7">Belongs to the MTD family.</text>
</comment>
<comment type="function">
    <text evidence="7">Catalyzes the oxidation of methylene-H(4)MPT to methenyl-H(4)MPT(+).</text>
</comment>
<dbReference type="PATRIC" id="fig|1698263.3.peg.1225"/>
<dbReference type="Pfam" id="PF01993">
    <property type="entry name" value="MTD"/>
    <property type="match status" value="1"/>
</dbReference>
<dbReference type="Gene3D" id="3.40.50.10830">
    <property type="entry name" value="F420-dependent methylenetetrahydromethanopterin dehydrogenase (MTD)"/>
    <property type="match status" value="1"/>
</dbReference>
<dbReference type="HAMAP" id="MF_00058">
    <property type="entry name" value="MTD"/>
    <property type="match status" value="1"/>
</dbReference>
<dbReference type="AlphaFoldDB" id="A0A133UGS7"/>
<keyword evidence="9" id="KW-1185">Reference proteome</keyword>
<dbReference type="Gene3D" id="6.10.140.120">
    <property type="match status" value="1"/>
</dbReference>
<gene>
    <name evidence="7" type="primary">mtd</name>
    <name evidence="8" type="ORF">AKJ64_00935</name>
</gene>
<dbReference type="GO" id="GO:0015948">
    <property type="term" value="P:methanogenesis"/>
    <property type="evidence" value="ECO:0007669"/>
    <property type="project" value="InterPro"/>
</dbReference>
<evidence type="ECO:0000256" key="3">
    <source>
        <dbReference type="ARBA" id="ARBA00014062"/>
    </source>
</evidence>
<evidence type="ECO:0000256" key="7">
    <source>
        <dbReference type="HAMAP-Rule" id="MF_00058"/>
    </source>
</evidence>
<dbReference type="PIRSF" id="PIRSF005627">
    <property type="entry name" value="MTD"/>
    <property type="match status" value="1"/>
</dbReference>
<evidence type="ECO:0000313" key="8">
    <source>
        <dbReference type="EMBL" id="KXA93296.1"/>
    </source>
</evidence>
<sequence>MNEKIRVGFVKLGNIGTSTMLDLMLDERAEREDVDFRVVTSGPQMTEENGREVSKKVLDFDPNLILTASPNPTTPGPSAAREVLEDVDVPCIVIGDAPGAKISEELEEKGFGYIFINADAMIGARREFLDPVEMALFNSYLIKTLAVTGALSAVQEEVDLTISKIKEDERYLPQLIVDRDKSIDVAEFENPYAKTKAMAAFEIASKVADLTFEGCFKIQESEKYIPIVGSAHEMMRVAAKLSDEAREIEKGENSVLRKPHYDDGSILRKRKFLASPE</sequence>
<evidence type="ECO:0000256" key="1">
    <source>
        <dbReference type="ARBA" id="ARBA00007842"/>
    </source>
</evidence>
<comment type="catalytic activity">
    <reaction evidence="7">
        <text>5,10-methylenetetrahydromethanopterin + oxidized coenzyme F420-(gamma-L-Glu)(n) + 2 H(+) = 5,10-methenyl-5,6,7,8-tetrahydromethanopterin + reduced coenzyme F420-(gamma-L-Glu)(n)</text>
        <dbReference type="Rhea" id="RHEA:16721"/>
        <dbReference type="Rhea" id="RHEA-COMP:12939"/>
        <dbReference type="Rhea" id="RHEA-COMP:14378"/>
        <dbReference type="ChEBI" id="CHEBI:15378"/>
        <dbReference type="ChEBI" id="CHEBI:57818"/>
        <dbReference type="ChEBI" id="CHEBI:58337"/>
        <dbReference type="ChEBI" id="CHEBI:133980"/>
        <dbReference type="ChEBI" id="CHEBI:139511"/>
        <dbReference type="EC" id="1.5.98.1"/>
    </reaction>
</comment>
<dbReference type="EMBL" id="LHXN01000009">
    <property type="protein sequence ID" value="KXA93296.1"/>
    <property type="molecule type" value="Genomic_DNA"/>
</dbReference>
<dbReference type="EC" id="1.5.98.1" evidence="2 7"/>
<dbReference type="NCBIfam" id="NF002162">
    <property type="entry name" value="PRK00994.1"/>
    <property type="match status" value="1"/>
</dbReference>
<evidence type="ECO:0000256" key="4">
    <source>
        <dbReference type="ARBA" id="ARBA00022563"/>
    </source>
</evidence>
<evidence type="ECO:0000256" key="2">
    <source>
        <dbReference type="ARBA" id="ARBA00012904"/>
    </source>
</evidence>
<organism evidence="8 9">
    <name type="scientific">candidate division MSBL1 archaeon SCGC-AAA259E17</name>
    <dbReference type="NCBI Taxonomy" id="1698263"/>
    <lineage>
        <taxon>Archaea</taxon>
        <taxon>Methanobacteriati</taxon>
        <taxon>Methanobacteriota</taxon>
        <taxon>candidate division MSBL1</taxon>
    </lineage>
</organism>
<dbReference type="GO" id="GO:0006730">
    <property type="term" value="P:one-carbon metabolic process"/>
    <property type="evidence" value="ECO:0007669"/>
    <property type="project" value="UniProtKB-UniRule"/>
</dbReference>
<evidence type="ECO:0000256" key="6">
    <source>
        <dbReference type="ARBA" id="ARBA00031410"/>
    </source>
</evidence>
<reference evidence="8 9" key="1">
    <citation type="journal article" date="2016" name="Sci. Rep.">
        <title>Metabolic traits of an uncultured archaeal lineage -MSBL1- from brine pools of the Red Sea.</title>
        <authorList>
            <person name="Mwirichia R."/>
            <person name="Alam I."/>
            <person name="Rashid M."/>
            <person name="Vinu M."/>
            <person name="Ba-Alawi W."/>
            <person name="Anthony Kamau A."/>
            <person name="Kamanda Ngugi D."/>
            <person name="Goker M."/>
            <person name="Klenk H.P."/>
            <person name="Bajic V."/>
            <person name="Stingl U."/>
        </authorList>
    </citation>
    <scope>NUCLEOTIDE SEQUENCE [LARGE SCALE GENOMIC DNA]</scope>
    <source>
        <strain evidence="8">SCGC-AAA259E17</strain>
    </source>
</reference>
<comment type="caution">
    <text evidence="8">The sequence shown here is derived from an EMBL/GenBank/DDBJ whole genome shotgun (WGS) entry which is preliminary data.</text>
</comment>
<keyword evidence="5 7" id="KW-0560">Oxidoreductase</keyword>
<evidence type="ECO:0000313" key="9">
    <source>
        <dbReference type="Proteomes" id="UP000070373"/>
    </source>
</evidence>
<proteinExistence type="inferred from homology"/>
<accession>A0A133UGS7</accession>